<evidence type="ECO:0000256" key="9">
    <source>
        <dbReference type="ARBA" id="ARBA00023004"/>
    </source>
</evidence>
<dbReference type="GO" id="GO:0046872">
    <property type="term" value="F:metal ion binding"/>
    <property type="evidence" value="ECO:0007669"/>
    <property type="project" value="UniProtKB-KW"/>
</dbReference>
<dbReference type="Pfam" id="PF03188">
    <property type="entry name" value="Cytochrom_B561"/>
    <property type="match status" value="2"/>
</dbReference>
<keyword evidence="6" id="KW-0479">Metal-binding</keyword>
<dbReference type="RefSeq" id="XP_008860910.1">
    <property type="nucleotide sequence ID" value="XM_008862688.1"/>
</dbReference>
<gene>
    <name evidence="13" type="ORF">H310_00067</name>
</gene>
<keyword evidence="4" id="KW-0349">Heme</keyword>
<feature type="transmembrane region" description="Helical" evidence="11">
    <location>
        <begin position="331"/>
        <end position="353"/>
    </location>
</feature>
<feature type="domain" description="Cytochrome b561" evidence="12">
    <location>
        <begin position="247"/>
        <end position="475"/>
    </location>
</feature>
<sequence length="488" mass="53748">MELVNFAAHITPLVLFLLVFVWMAFVMTSYTLQPDGTIVETSLAGFSWADKSDLVFNWHPVLMAFGFLFCCSQAILVFVTKPFSHATNKLIHIACHSVSILSVMVGTIAIFRFHNEHGFHNLHSVHSWVGLTTLVLFGAQYTFGIVVYWFPGAPVPFRKQSMPYHIAVGLGAMGLITITFVSGILEQLSFNASCDVTGTFHGSITAVSIAILFLALLLVVYVSKHPVDLAILQSCSNMVMGSVMRTCSYVLPFVVVVLVLVWMGSTLMSYTVNSDDTVEYKSLAGFSWAPNDGRVFNWHPVLMTFGLLFCSSQAILVFVTKPYSHHINKRIHVVCHTLAILSVIVGLVAVIRFHNEHDIKNIYSLHSWIGLFTLLLVVGQYALGFLSFFYPGVQVRLRMMLVPYHIGLGVGIVALVGITAVAGVMEKLMFNRSCNLHGTLDGMKVKGFQSWDCLLGNTIGLLIVAAVAALVTSIYLSKHTPSDAMKRS</sequence>
<dbReference type="InterPro" id="IPR043205">
    <property type="entry name" value="CYB561/CYBRD1-like"/>
</dbReference>
<protein>
    <recommendedName>
        <fullName evidence="12">Cytochrome b561 domain-containing protein</fullName>
    </recommendedName>
</protein>
<dbReference type="OrthoDB" id="907479at2759"/>
<reference evidence="13" key="1">
    <citation type="submission" date="2013-12" db="EMBL/GenBank/DDBJ databases">
        <title>The Genome Sequence of Aphanomyces invadans NJM9701.</title>
        <authorList>
            <consortium name="The Broad Institute Genomics Platform"/>
            <person name="Russ C."/>
            <person name="Tyler B."/>
            <person name="van West P."/>
            <person name="Dieguez-Uribeondo J."/>
            <person name="Young S.K."/>
            <person name="Zeng Q."/>
            <person name="Gargeya S."/>
            <person name="Fitzgerald M."/>
            <person name="Abouelleil A."/>
            <person name="Alvarado L."/>
            <person name="Chapman S.B."/>
            <person name="Gainer-Dewar J."/>
            <person name="Goldberg J."/>
            <person name="Griggs A."/>
            <person name="Gujja S."/>
            <person name="Hansen M."/>
            <person name="Howarth C."/>
            <person name="Imamovic A."/>
            <person name="Ireland A."/>
            <person name="Larimer J."/>
            <person name="McCowan C."/>
            <person name="Murphy C."/>
            <person name="Pearson M."/>
            <person name="Poon T.W."/>
            <person name="Priest M."/>
            <person name="Roberts A."/>
            <person name="Saif S."/>
            <person name="Shea T."/>
            <person name="Sykes S."/>
            <person name="Wortman J."/>
            <person name="Nusbaum C."/>
            <person name="Birren B."/>
        </authorList>
    </citation>
    <scope>NUCLEOTIDE SEQUENCE [LARGE SCALE GENOMIC DNA]</scope>
    <source>
        <strain evidence="13">NJM9701</strain>
    </source>
</reference>
<feature type="transmembrane region" description="Helical" evidence="11">
    <location>
        <begin position="58"/>
        <end position="79"/>
    </location>
</feature>
<feature type="transmembrane region" description="Helical" evidence="11">
    <location>
        <begin position="204"/>
        <end position="222"/>
    </location>
</feature>
<comment type="cofactor">
    <cofactor evidence="1">
        <name>heme b</name>
        <dbReference type="ChEBI" id="CHEBI:60344"/>
    </cofactor>
</comment>
<dbReference type="AlphaFoldDB" id="A0A024UT39"/>
<feature type="transmembrane region" description="Helical" evidence="11">
    <location>
        <begin position="243"/>
        <end position="263"/>
    </location>
</feature>
<feature type="domain" description="Cytochrome b561" evidence="12">
    <location>
        <begin position="7"/>
        <end position="223"/>
    </location>
</feature>
<proteinExistence type="predicted"/>
<keyword evidence="9" id="KW-0408">Iron</keyword>
<dbReference type="PANTHER" id="PTHR10106">
    <property type="entry name" value="CYTOCHROME B561-RELATED"/>
    <property type="match status" value="1"/>
</dbReference>
<keyword evidence="5 11" id="KW-0812">Transmembrane</keyword>
<evidence type="ECO:0000256" key="6">
    <source>
        <dbReference type="ARBA" id="ARBA00022723"/>
    </source>
</evidence>
<dbReference type="SMART" id="SM00665">
    <property type="entry name" value="B561"/>
    <property type="match status" value="2"/>
</dbReference>
<comment type="subcellular location">
    <subcellularLocation>
        <location evidence="2">Membrane</location>
        <topology evidence="2">Multi-pass membrane protein</topology>
    </subcellularLocation>
</comment>
<dbReference type="Gene3D" id="1.20.120.1770">
    <property type="match status" value="2"/>
</dbReference>
<dbReference type="GO" id="GO:0016491">
    <property type="term" value="F:oxidoreductase activity"/>
    <property type="evidence" value="ECO:0007669"/>
    <property type="project" value="InterPro"/>
</dbReference>
<feature type="transmembrane region" description="Helical" evidence="11">
    <location>
        <begin position="454"/>
        <end position="477"/>
    </location>
</feature>
<feature type="transmembrane region" description="Helical" evidence="11">
    <location>
        <begin position="365"/>
        <end position="390"/>
    </location>
</feature>
<accession>A0A024UT39</accession>
<dbReference type="InterPro" id="IPR006593">
    <property type="entry name" value="Cyt_b561/ferric_Rdtase_TM"/>
</dbReference>
<dbReference type="EMBL" id="KI913952">
    <property type="protein sequence ID" value="ETW09499.1"/>
    <property type="molecule type" value="Genomic_DNA"/>
</dbReference>
<evidence type="ECO:0000259" key="12">
    <source>
        <dbReference type="PROSITE" id="PS50939"/>
    </source>
</evidence>
<evidence type="ECO:0000313" key="13">
    <source>
        <dbReference type="EMBL" id="ETW09499.1"/>
    </source>
</evidence>
<feature type="transmembrane region" description="Helical" evidence="11">
    <location>
        <begin position="298"/>
        <end position="319"/>
    </location>
</feature>
<evidence type="ECO:0000256" key="11">
    <source>
        <dbReference type="SAM" id="Phobius"/>
    </source>
</evidence>
<feature type="transmembrane region" description="Helical" evidence="11">
    <location>
        <begin position="12"/>
        <end position="32"/>
    </location>
</feature>
<evidence type="ECO:0000256" key="2">
    <source>
        <dbReference type="ARBA" id="ARBA00004141"/>
    </source>
</evidence>
<dbReference type="GO" id="GO:0016020">
    <property type="term" value="C:membrane"/>
    <property type="evidence" value="ECO:0007669"/>
    <property type="project" value="UniProtKB-SubCell"/>
</dbReference>
<feature type="transmembrane region" description="Helical" evidence="11">
    <location>
        <begin position="125"/>
        <end position="150"/>
    </location>
</feature>
<organism evidence="13">
    <name type="scientific">Aphanomyces invadans</name>
    <dbReference type="NCBI Taxonomy" id="157072"/>
    <lineage>
        <taxon>Eukaryota</taxon>
        <taxon>Sar</taxon>
        <taxon>Stramenopiles</taxon>
        <taxon>Oomycota</taxon>
        <taxon>Saprolegniomycetes</taxon>
        <taxon>Saprolegniales</taxon>
        <taxon>Verrucalvaceae</taxon>
        <taxon>Aphanomyces</taxon>
    </lineage>
</organism>
<evidence type="ECO:0000256" key="7">
    <source>
        <dbReference type="ARBA" id="ARBA00022982"/>
    </source>
</evidence>
<keyword evidence="3" id="KW-0813">Transport</keyword>
<keyword evidence="10 11" id="KW-0472">Membrane</keyword>
<feature type="transmembrane region" description="Helical" evidence="11">
    <location>
        <begin position="402"/>
        <end position="425"/>
    </location>
</feature>
<dbReference type="VEuPathDB" id="FungiDB:H310_00067"/>
<feature type="transmembrane region" description="Helical" evidence="11">
    <location>
        <begin position="162"/>
        <end position="184"/>
    </location>
</feature>
<keyword evidence="8 11" id="KW-1133">Transmembrane helix</keyword>
<evidence type="ECO:0000256" key="10">
    <source>
        <dbReference type="ARBA" id="ARBA00023136"/>
    </source>
</evidence>
<evidence type="ECO:0000256" key="4">
    <source>
        <dbReference type="ARBA" id="ARBA00022617"/>
    </source>
</evidence>
<evidence type="ECO:0000256" key="5">
    <source>
        <dbReference type="ARBA" id="ARBA00022692"/>
    </source>
</evidence>
<feature type="transmembrane region" description="Helical" evidence="11">
    <location>
        <begin position="91"/>
        <end position="113"/>
    </location>
</feature>
<dbReference type="GeneID" id="20077117"/>
<name>A0A024UT39_9STRA</name>
<evidence type="ECO:0000256" key="8">
    <source>
        <dbReference type="ARBA" id="ARBA00022989"/>
    </source>
</evidence>
<evidence type="ECO:0000256" key="1">
    <source>
        <dbReference type="ARBA" id="ARBA00001970"/>
    </source>
</evidence>
<evidence type="ECO:0000256" key="3">
    <source>
        <dbReference type="ARBA" id="ARBA00022448"/>
    </source>
</evidence>
<dbReference type="PROSITE" id="PS50939">
    <property type="entry name" value="CYTOCHROME_B561"/>
    <property type="match status" value="2"/>
</dbReference>
<keyword evidence="7" id="KW-0249">Electron transport</keyword>
<dbReference type="PANTHER" id="PTHR10106:SF0">
    <property type="entry name" value="LD36721P"/>
    <property type="match status" value="1"/>
</dbReference>
<dbReference type="eggNOG" id="KOG1619">
    <property type="taxonomic scope" value="Eukaryota"/>
</dbReference>